<evidence type="ECO:0000313" key="1">
    <source>
        <dbReference type="EMBL" id="KAL2608691.1"/>
    </source>
</evidence>
<comment type="caution">
    <text evidence="1">The sequence shown here is derived from an EMBL/GenBank/DDBJ whole genome shotgun (WGS) entry which is preliminary data.</text>
</comment>
<dbReference type="EMBL" id="JBHFFA010000008">
    <property type="protein sequence ID" value="KAL2608691.1"/>
    <property type="molecule type" value="Genomic_DNA"/>
</dbReference>
<organism evidence="1 2">
    <name type="scientific">Riccia fluitans</name>
    <dbReference type="NCBI Taxonomy" id="41844"/>
    <lineage>
        <taxon>Eukaryota</taxon>
        <taxon>Viridiplantae</taxon>
        <taxon>Streptophyta</taxon>
        <taxon>Embryophyta</taxon>
        <taxon>Marchantiophyta</taxon>
        <taxon>Marchantiopsida</taxon>
        <taxon>Marchantiidae</taxon>
        <taxon>Marchantiales</taxon>
        <taxon>Ricciaceae</taxon>
        <taxon>Riccia</taxon>
    </lineage>
</organism>
<accession>A0ABD1XIE0</accession>
<protein>
    <submittedName>
        <fullName evidence="1">Uncharacterized protein</fullName>
    </submittedName>
</protein>
<keyword evidence="2" id="KW-1185">Reference proteome</keyword>
<sequence>MQRNFKLPEWSFHLGAYEGNVFVVLCFSGVFETLWNSENSYSGEFSALIPEVRVIDKGLVRRLLEAADTSKHDYPTMMVVQGEMFFIAFGSVEYEKGERRPHHVFAYSPSRNVSRWLPDIRLHSTRSYLPDLHAFGASFGVVV</sequence>
<proteinExistence type="predicted"/>
<gene>
    <name evidence="1" type="ORF">R1flu_027264</name>
</gene>
<reference evidence="1 2" key="1">
    <citation type="submission" date="2024-09" db="EMBL/GenBank/DDBJ databases">
        <title>Chromosome-scale assembly of Riccia fluitans.</title>
        <authorList>
            <person name="Paukszto L."/>
            <person name="Sawicki J."/>
            <person name="Karawczyk K."/>
            <person name="Piernik-Szablinska J."/>
            <person name="Szczecinska M."/>
            <person name="Mazdziarz M."/>
        </authorList>
    </citation>
    <scope>NUCLEOTIDE SEQUENCE [LARGE SCALE GENOMIC DNA]</scope>
    <source>
        <strain evidence="1">Rf_01</strain>
        <tissue evidence="1">Aerial parts of the thallus</tissue>
    </source>
</reference>
<dbReference type="AlphaFoldDB" id="A0ABD1XIE0"/>
<evidence type="ECO:0000313" key="2">
    <source>
        <dbReference type="Proteomes" id="UP001605036"/>
    </source>
</evidence>
<dbReference type="Proteomes" id="UP001605036">
    <property type="component" value="Unassembled WGS sequence"/>
</dbReference>
<name>A0ABD1XIE0_9MARC</name>